<keyword evidence="3" id="KW-0378">Hydrolase</keyword>
<accession>A0A328VMZ5</accession>
<name>A0A328VMZ5_9CHLR</name>
<dbReference type="EMBL" id="MCIF01000002">
    <property type="protein sequence ID" value="RAQ97210.1"/>
    <property type="molecule type" value="Genomic_DNA"/>
</dbReference>
<dbReference type="PANTHER" id="PTHR30417:SF1">
    <property type="entry name" value="N-ACETYLMURAMOYL-L-ALANINE AMIDASE AMID"/>
    <property type="match status" value="1"/>
</dbReference>
<keyword evidence="5" id="KW-0175">Coiled coil</keyword>
<evidence type="ECO:0000256" key="5">
    <source>
        <dbReference type="SAM" id="Coils"/>
    </source>
</evidence>
<dbReference type="Gene3D" id="3.40.80.10">
    <property type="entry name" value="Peptidoglycan recognition protein-like"/>
    <property type="match status" value="1"/>
</dbReference>
<feature type="domain" description="N-acetylmuramoyl-L-alanine amidase" evidence="6">
    <location>
        <begin position="12"/>
        <end position="162"/>
    </location>
</feature>
<dbReference type="InterPro" id="IPR051206">
    <property type="entry name" value="NAMLAA_amidase_2"/>
</dbReference>
<dbReference type="GO" id="GO:0008745">
    <property type="term" value="F:N-acetylmuramoyl-L-alanine amidase activity"/>
    <property type="evidence" value="ECO:0007669"/>
    <property type="project" value="UniProtKB-EC"/>
</dbReference>
<evidence type="ECO:0000313" key="8">
    <source>
        <dbReference type="Proteomes" id="UP000248706"/>
    </source>
</evidence>
<dbReference type="GO" id="GO:0009253">
    <property type="term" value="P:peptidoglycan catabolic process"/>
    <property type="evidence" value="ECO:0007669"/>
    <property type="project" value="InterPro"/>
</dbReference>
<gene>
    <name evidence="7" type="ORF">A4R35_16850</name>
</gene>
<proteinExistence type="predicted"/>
<dbReference type="InterPro" id="IPR036505">
    <property type="entry name" value="Amidase/PGRP_sf"/>
</dbReference>
<evidence type="ECO:0000259" key="6">
    <source>
        <dbReference type="SMART" id="SM00644"/>
    </source>
</evidence>
<dbReference type="Gene3D" id="1.20.5.170">
    <property type="match status" value="1"/>
</dbReference>
<evidence type="ECO:0000256" key="3">
    <source>
        <dbReference type="ARBA" id="ARBA00022801"/>
    </source>
</evidence>
<dbReference type="SUPFAM" id="SSF55846">
    <property type="entry name" value="N-acetylmuramoyl-L-alanine amidase-like"/>
    <property type="match status" value="1"/>
</dbReference>
<dbReference type="Proteomes" id="UP000248706">
    <property type="component" value="Unassembled WGS sequence"/>
</dbReference>
<evidence type="ECO:0000256" key="2">
    <source>
        <dbReference type="ARBA" id="ARBA00011901"/>
    </source>
</evidence>
<dbReference type="EC" id="3.5.1.28" evidence="2"/>
<dbReference type="InterPro" id="IPR002502">
    <property type="entry name" value="Amidase_domain"/>
</dbReference>
<dbReference type="InterPro" id="IPR013207">
    <property type="entry name" value="LGFP"/>
</dbReference>
<dbReference type="Pfam" id="PF08310">
    <property type="entry name" value="LGFP"/>
    <property type="match status" value="1"/>
</dbReference>
<dbReference type="OrthoDB" id="9794294at2"/>
<keyword evidence="4" id="KW-0961">Cell wall biogenesis/degradation</keyword>
<comment type="catalytic activity">
    <reaction evidence="1">
        <text>Hydrolyzes the link between N-acetylmuramoyl residues and L-amino acid residues in certain cell-wall glycopeptides.</text>
        <dbReference type="EC" id="3.5.1.28"/>
    </reaction>
</comment>
<sequence>MTDYAEAIPMYVDRSRVFIDANNPKWIVIHKTAGFHTAQEVANYFATNAEMTSTHYVVGQDGTVVQCVREQDGAGGNCCLEQGHAAFLPEGINLNLVTISIEHVDPALDNSTPLTDAQKRASFRLIADICARHGIPARHGDANGGIIGHFELDPISRARCPGNYPWNELWAFLEQGGFMLDITATRGYFTDLGNNVWRCTKTGYVVGHGILDFYRRYGGDALYGLTYLGLPLSNETAVTGYQGVVFQRFERGVVCWDPGHQVDNPPGSGPAYLMHLDRGPGQDPRIATLQQQVTTLQQQVNTLKQEVDTLKQELDAQELGSSPSAKPVS</sequence>
<keyword evidence="8" id="KW-1185">Reference proteome</keyword>
<dbReference type="AlphaFoldDB" id="A0A328VMZ5"/>
<feature type="coiled-coil region" evidence="5">
    <location>
        <begin position="286"/>
        <end position="320"/>
    </location>
</feature>
<evidence type="ECO:0000256" key="1">
    <source>
        <dbReference type="ARBA" id="ARBA00001561"/>
    </source>
</evidence>
<dbReference type="GO" id="GO:0071555">
    <property type="term" value="P:cell wall organization"/>
    <property type="evidence" value="ECO:0007669"/>
    <property type="project" value="UniProtKB-KW"/>
</dbReference>
<evidence type="ECO:0000313" key="7">
    <source>
        <dbReference type="EMBL" id="RAQ97210.1"/>
    </source>
</evidence>
<evidence type="ECO:0000256" key="4">
    <source>
        <dbReference type="ARBA" id="ARBA00023316"/>
    </source>
</evidence>
<dbReference type="GO" id="GO:0009254">
    <property type="term" value="P:peptidoglycan turnover"/>
    <property type="evidence" value="ECO:0007669"/>
    <property type="project" value="TreeGrafter"/>
</dbReference>
<dbReference type="Pfam" id="PF01510">
    <property type="entry name" value="Amidase_2"/>
    <property type="match status" value="1"/>
</dbReference>
<dbReference type="SMART" id="SM00644">
    <property type="entry name" value="Ami_2"/>
    <property type="match status" value="1"/>
</dbReference>
<protein>
    <recommendedName>
        <fullName evidence="2">N-acetylmuramoyl-L-alanine amidase</fullName>
        <ecNumber evidence="2">3.5.1.28</ecNumber>
    </recommendedName>
</protein>
<comment type="caution">
    <text evidence="7">The sequence shown here is derived from an EMBL/GenBank/DDBJ whole genome shotgun (WGS) entry which is preliminary data.</text>
</comment>
<dbReference type="CDD" id="cd06583">
    <property type="entry name" value="PGRP"/>
    <property type="match status" value="1"/>
</dbReference>
<reference evidence="7 8" key="1">
    <citation type="submission" date="2016-08" db="EMBL/GenBank/DDBJ databases">
        <title>Analysis of Carbohydrate Active Enzymes in Thermogemmatispora T81 Reveals Carbohydrate Degradation Ability.</title>
        <authorList>
            <person name="Tomazini A."/>
            <person name="Lal S."/>
            <person name="Stott M."/>
            <person name="Henrissat B."/>
            <person name="Polikarpov I."/>
            <person name="Sparling R."/>
            <person name="Levin D.B."/>
        </authorList>
    </citation>
    <scope>NUCLEOTIDE SEQUENCE [LARGE SCALE GENOMIC DNA]</scope>
    <source>
        <strain evidence="7 8">T81</strain>
    </source>
</reference>
<dbReference type="RefSeq" id="WP_112431404.1">
    <property type="nucleotide sequence ID" value="NZ_MCIF01000002.1"/>
</dbReference>
<organism evidence="7 8">
    <name type="scientific">Thermogemmatispora tikiterensis</name>
    <dbReference type="NCBI Taxonomy" id="1825093"/>
    <lineage>
        <taxon>Bacteria</taxon>
        <taxon>Bacillati</taxon>
        <taxon>Chloroflexota</taxon>
        <taxon>Ktedonobacteria</taxon>
        <taxon>Thermogemmatisporales</taxon>
        <taxon>Thermogemmatisporaceae</taxon>
        <taxon>Thermogemmatispora</taxon>
    </lineage>
</organism>
<dbReference type="PANTHER" id="PTHR30417">
    <property type="entry name" value="N-ACETYLMURAMOYL-L-ALANINE AMIDASE AMID"/>
    <property type="match status" value="1"/>
</dbReference>